<comment type="similarity">
    <text evidence="2">Belongs to the 3-hydroxyacyl-CoA dehydrogenase family.</text>
</comment>
<dbReference type="Pfam" id="PF18321">
    <property type="entry name" value="3HCDH_RFF"/>
    <property type="match status" value="1"/>
</dbReference>
<dbReference type="InterPro" id="IPR006108">
    <property type="entry name" value="3HC_DH_C"/>
</dbReference>
<dbReference type="Gene3D" id="3.40.50.720">
    <property type="entry name" value="NAD(P)-binding Rossmann-like Domain"/>
    <property type="match status" value="1"/>
</dbReference>
<evidence type="ECO:0000256" key="2">
    <source>
        <dbReference type="ARBA" id="ARBA00009463"/>
    </source>
</evidence>
<dbReference type="InterPro" id="IPR006176">
    <property type="entry name" value="3-OHacyl-CoA_DH_NAD-bd"/>
</dbReference>
<feature type="domain" description="3-hydroxyacyl-CoA dehydrogenase C-terminal" evidence="4">
    <location>
        <begin position="410"/>
        <end position="488"/>
    </location>
</feature>
<dbReference type="Gene3D" id="1.10.1040.10">
    <property type="entry name" value="N-(1-d-carboxylethyl)-l-norvaline Dehydrogenase, domain 2"/>
    <property type="match status" value="1"/>
</dbReference>
<accession>A0ABU2Z860</accession>
<dbReference type="InterPro" id="IPR008927">
    <property type="entry name" value="6-PGluconate_DH-like_C_sf"/>
</dbReference>
<dbReference type="EMBL" id="JAVRFJ010000042">
    <property type="protein sequence ID" value="MDT0572752.1"/>
    <property type="molecule type" value="Genomic_DNA"/>
</dbReference>
<comment type="pathway">
    <text evidence="1">Lipid metabolism; butanoate metabolism.</text>
</comment>
<reference evidence="7" key="1">
    <citation type="submission" date="2024-05" db="EMBL/GenBank/DDBJ databases">
        <title>30 novel species of actinomycetes from the DSMZ collection.</title>
        <authorList>
            <person name="Nouioui I."/>
        </authorList>
    </citation>
    <scope>NUCLEOTIDE SEQUENCE</scope>
    <source>
        <strain evidence="7">DSM 3412</strain>
    </source>
</reference>
<proteinExistence type="inferred from homology"/>
<keyword evidence="3 7" id="KW-0560">Oxidoreductase</keyword>
<dbReference type="InterPro" id="IPR013328">
    <property type="entry name" value="6PGD_dom2"/>
</dbReference>
<gene>
    <name evidence="7" type="ORF">RM704_35705</name>
</gene>
<feature type="domain" description="3-hydroxyacyl-CoA dehydrogenase NAD binding" evidence="5">
    <location>
        <begin position="8"/>
        <end position="180"/>
    </location>
</feature>
<dbReference type="Gene3D" id="1.10.1040.50">
    <property type="match status" value="1"/>
</dbReference>
<evidence type="ECO:0000259" key="4">
    <source>
        <dbReference type="Pfam" id="PF00725"/>
    </source>
</evidence>
<evidence type="ECO:0000259" key="6">
    <source>
        <dbReference type="Pfam" id="PF18321"/>
    </source>
</evidence>
<evidence type="ECO:0000313" key="7">
    <source>
        <dbReference type="EMBL" id="MDT0572752.1"/>
    </source>
</evidence>
<dbReference type="NCBIfam" id="NF006124">
    <property type="entry name" value="PRK08268.1"/>
    <property type="match status" value="1"/>
</dbReference>
<feature type="domain" description="3-hydroxyacyl-CoA dehydrogenase C-terminal" evidence="4">
    <location>
        <begin position="184"/>
        <end position="281"/>
    </location>
</feature>
<feature type="domain" description="3-hydroxybutyryl-CoA dehydrogenase reduced Rossmann-fold" evidence="6">
    <location>
        <begin position="344"/>
        <end position="409"/>
    </location>
</feature>
<dbReference type="GO" id="GO:0003857">
    <property type="term" value="F:(3S)-3-hydroxyacyl-CoA dehydrogenase (NAD+) activity"/>
    <property type="evidence" value="ECO:0007669"/>
    <property type="project" value="UniProtKB-EC"/>
</dbReference>
<evidence type="ECO:0000256" key="1">
    <source>
        <dbReference type="ARBA" id="ARBA00005086"/>
    </source>
</evidence>
<dbReference type="SUPFAM" id="SSF51735">
    <property type="entry name" value="NAD(P)-binding Rossmann-fold domains"/>
    <property type="match status" value="1"/>
</dbReference>
<name>A0ABU2Z860_9ACTN</name>
<dbReference type="InterPro" id="IPR036291">
    <property type="entry name" value="NAD(P)-bd_dom_sf"/>
</dbReference>
<dbReference type="Pfam" id="PF02737">
    <property type="entry name" value="3HCDH_N"/>
    <property type="match status" value="1"/>
</dbReference>
<dbReference type="RefSeq" id="WP_033525662.1">
    <property type="nucleotide sequence ID" value="NZ_JAVRFJ010000042.1"/>
</dbReference>
<dbReference type="PANTHER" id="PTHR48075:SF5">
    <property type="entry name" value="3-HYDROXYBUTYRYL-COA DEHYDROGENASE"/>
    <property type="match status" value="1"/>
</dbReference>
<comment type="caution">
    <text evidence="7">The sequence shown here is derived from an EMBL/GenBank/DDBJ whole genome shotgun (WGS) entry which is preliminary data.</text>
</comment>
<organism evidence="7 8">
    <name type="scientific">Streptomyces gottesmaniae</name>
    <dbReference type="NCBI Taxonomy" id="3075518"/>
    <lineage>
        <taxon>Bacteria</taxon>
        <taxon>Bacillati</taxon>
        <taxon>Actinomycetota</taxon>
        <taxon>Actinomycetes</taxon>
        <taxon>Kitasatosporales</taxon>
        <taxon>Streptomycetaceae</taxon>
        <taxon>Streptomyces</taxon>
    </lineage>
</organism>
<evidence type="ECO:0000256" key="3">
    <source>
        <dbReference type="ARBA" id="ARBA00023002"/>
    </source>
</evidence>
<evidence type="ECO:0000313" key="8">
    <source>
        <dbReference type="Proteomes" id="UP001180737"/>
    </source>
</evidence>
<evidence type="ECO:0000259" key="5">
    <source>
        <dbReference type="Pfam" id="PF02737"/>
    </source>
</evidence>
<sequence>MSQPLTPICVIGAGTMGRGIAQVALASGHPVHLVDPDKGQLDSARSEIAARLGRKDPTAPALVESRLLTLTDVTQAPPDTRTIVVEAILERLDVKQEILRRAAEHFGPTCILATNTSSLSITAIAAGTPDPSRVVGMHFFNPVPVMKLVEVVRGLQTSDEIVDTIADLAVRWGKSVAHVRSAPGFIVNRVARAFYGESLRLVEERAATAETIDELMRSAGGFRMGPFELMDLIGNDVNFAVTQTVWTSYHYDPRFAPSLIQSELIAAGRLGRKTGRGYYEYGEGSERPLPRAAKVPTEAAARATRVVLHGSDEQLETLLTRSGTEFDRAENDTPRVEFVGMGAVMVTGGRSAREESSRRGEPVLILDRCLDPATASAVALASTDTTLTATVVALLDRARIRAFPVADVPGLVVARVLSMIANEAWEAVYHGVATPDDIDTAMRLGTNYPMGPFAWSARWSTRGVLELLDALWSSYRDPRYRASHALRSAALDTSAVNRR</sequence>
<keyword evidence="8" id="KW-1185">Reference proteome</keyword>
<dbReference type="EC" id="1.1.1.35" evidence="7"/>
<dbReference type="InterPro" id="IPR041040">
    <property type="entry name" value="3HCDH_RFF"/>
</dbReference>
<dbReference type="SUPFAM" id="SSF48179">
    <property type="entry name" value="6-phosphogluconate dehydrogenase C-terminal domain-like"/>
    <property type="match status" value="2"/>
</dbReference>
<dbReference type="PANTHER" id="PTHR48075">
    <property type="entry name" value="3-HYDROXYACYL-COA DEHYDROGENASE FAMILY PROTEIN"/>
    <property type="match status" value="1"/>
</dbReference>
<protein>
    <submittedName>
        <fullName evidence="7">3-hydroxyacyl-CoA dehydrogenase</fullName>
        <ecNumber evidence="7">1.1.1.35</ecNumber>
    </submittedName>
</protein>
<dbReference type="Pfam" id="PF00725">
    <property type="entry name" value="3HCDH"/>
    <property type="match status" value="2"/>
</dbReference>
<dbReference type="Proteomes" id="UP001180737">
    <property type="component" value="Unassembled WGS sequence"/>
</dbReference>